<accession>A0A9X1VTL3</accession>
<evidence type="ECO:0000313" key="3">
    <source>
        <dbReference type="Proteomes" id="UP001139447"/>
    </source>
</evidence>
<evidence type="ECO:0000256" key="1">
    <source>
        <dbReference type="SAM" id="SignalP"/>
    </source>
</evidence>
<proteinExistence type="predicted"/>
<name>A0A9X1VTL3_9BURK</name>
<comment type="caution">
    <text evidence="2">The sequence shown here is derived from an EMBL/GenBank/DDBJ whole genome shotgun (WGS) entry which is preliminary data.</text>
</comment>
<dbReference type="InterPro" id="IPR021647">
    <property type="entry name" value="CusF_Ec"/>
</dbReference>
<dbReference type="Proteomes" id="UP001139447">
    <property type="component" value="Unassembled WGS sequence"/>
</dbReference>
<dbReference type="RefSeq" id="WP_243305638.1">
    <property type="nucleotide sequence ID" value="NZ_JALGBI010000001.1"/>
</dbReference>
<gene>
    <name evidence="2" type="ORF">MMF98_07550</name>
</gene>
<feature type="signal peptide" evidence="1">
    <location>
        <begin position="1"/>
        <end position="32"/>
    </location>
</feature>
<evidence type="ECO:0000313" key="2">
    <source>
        <dbReference type="EMBL" id="MCJ0763062.1"/>
    </source>
</evidence>
<dbReference type="EMBL" id="JALGBI010000001">
    <property type="protein sequence ID" value="MCJ0763062.1"/>
    <property type="molecule type" value="Genomic_DNA"/>
</dbReference>
<feature type="chain" id="PRO_5040847271" evidence="1">
    <location>
        <begin position="33"/>
        <end position="132"/>
    </location>
</feature>
<dbReference type="AlphaFoldDB" id="A0A9X1VTL3"/>
<dbReference type="InterPro" id="IPR042230">
    <property type="entry name" value="CusF_sf"/>
</dbReference>
<sequence length="132" mass="14016">MKSALIVACMGERGRRLALLAVAALLPLLATASEPPAPAPTSQVVYTRAQVRALPAASGPDSGLLRLKIRPRAKMPFSTLTFQVRDAALLAGIRVGDEVEFTARAEGGENVLTRLRKVAPCVRFQPCPLGVE</sequence>
<dbReference type="Gene3D" id="2.40.50.320">
    <property type="entry name" value="Copper binding periplasmic protein CusF"/>
    <property type="match status" value="1"/>
</dbReference>
<dbReference type="Pfam" id="PF11604">
    <property type="entry name" value="CusF_Ec"/>
    <property type="match status" value="1"/>
</dbReference>
<reference evidence="2" key="1">
    <citation type="submission" date="2022-03" db="EMBL/GenBank/DDBJ databases">
        <authorList>
            <person name="Woo C.Y."/>
        </authorList>
    </citation>
    <scope>NUCLEOTIDE SEQUENCE</scope>
    <source>
        <strain evidence="2">CYS-02</strain>
    </source>
</reference>
<keyword evidence="3" id="KW-1185">Reference proteome</keyword>
<protein>
    <submittedName>
        <fullName evidence="2">Copper-binding protein</fullName>
    </submittedName>
</protein>
<organism evidence="2 3">
    <name type="scientific">Variovorax terrae</name>
    <dbReference type="NCBI Taxonomy" id="2923278"/>
    <lineage>
        <taxon>Bacteria</taxon>
        <taxon>Pseudomonadati</taxon>
        <taxon>Pseudomonadota</taxon>
        <taxon>Betaproteobacteria</taxon>
        <taxon>Burkholderiales</taxon>
        <taxon>Comamonadaceae</taxon>
        <taxon>Variovorax</taxon>
    </lineage>
</organism>
<keyword evidence="1" id="KW-0732">Signal</keyword>